<dbReference type="OrthoDB" id="9815041at2"/>
<organism evidence="4 5">
    <name type="scientific">Cedecea lapagei</name>
    <dbReference type="NCBI Taxonomy" id="158823"/>
    <lineage>
        <taxon>Bacteria</taxon>
        <taxon>Pseudomonadati</taxon>
        <taxon>Pseudomonadota</taxon>
        <taxon>Gammaproteobacteria</taxon>
        <taxon>Enterobacterales</taxon>
        <taxon>Enterobacteriaceae</taxon>
        <taxon>Cedecea</taxon>
    </lineage>
</organism>
<dbReference type="InterPro" id="IPR000182">
    <property type="entry name" value="GNAT_dom"/>
</dbReference>
<evidence type="ECO:0000313" key="4">
    <source>
        <dbReference type="EMBL" id="VEB96301.1"/>
    </source>
</evidence>
<dbReference type="SUPFAM" id="SSF55729">
    <property type="entry name" value="Acyl-CoA N-acyltransferases (Nat)"/>
    <property type="match status" value="1"/>
</dbReference>
<dbReference type="EMBL" id="LR134201">
    <property type="protein sequence ID" value="VEB96301.1"/>
    <property type="molecule type" value="Genomic_DNA"/>
</dbReference>
<dbReference type="CDD" id="cd04301">
    <property type="entry name" value="NAT_SF"/>
    <property type="match status" value="1"/>
</dbReference>
<sequence>MTPLRIMPVTPDNPGFALLKAQSIAENFNMLRRLEANWLSGDNRFNAPGEKLLGIFSGEALVGVGGLNLDPFSGDDRAGRIRHLYVSPMWRGRGVGKLLLQAIVADGDELFDFYNTHAPQHAFRFYEAAGFEIVSGEERVTHRLII</sequence>
<keyword evidence="5" id="KW-1185">Reference proteome</keyword>
<evidence type="ECO:0000259" key="3">
    <source>
        <dbReference type="PROSITE" id="PS51186"/>
    </source>
</evidence>
<protein>
    <submittedName>
        <fullName evidence="4">Acetyltransferase (GNAT) family</fullName>
    </submittedName>
</protein>
<evidence type="ECO:0000256" key="2">
    <source>
        <dbReference type="ARBA" id="ARBA00023315"/>
    </source>
</evidence>
<dbReference type="RefSeq" id="WP_126355608.1">
    <property type="nucleotide sequence ID" value="NZ_LR134201.1"/>
</dbReference>
<dbReference type="PROSITE" id="PS51186">
    <property type="entry name" value="GNAT"/>
    <property type="match status" value="1"/>
</dbReference>
<dbReference type="PANTHER" id="PTHR43877:SF2">
    <property type="entry name" value="AMINOALKYLPHOSPHONATE N-ACETYLTRANSFERASE-RELATED"/>
    <property type="match status" value="1"/>
</dbReference>
<keyword evidence="1 4" id="KW-0808">Transferase</keyword>
<dbReference type="InterPro" id="IPR016181">
    <property type="entry name" value="Acyl_CoA_acyltransferase"/>
</dbReference>
<dbReference type="GO" id="GO:0016747">
    <property type="term" value="F:acyltransferase activity, transferring groups other than amino-acyl groups"/>
    <property type="evidence" value="ECO:0007669"/>
    <property type="project" value="InterPro"/>
</dbReference>
<feature type="domain" description="N-acetyltransferase" evidence="3">
    <location>
        <begin position="4"/>
        <end position="146"/>
    </location>
</feature>
<evidence type="ECO:0000313" key="5">
    <source>
        <dbReference type="Proteomes" id="UP000274122"/>
    </source>
</evidence>
<name>A0A3S4ME70_9ENTR</name>
<dbReference type="Gene3D" id="3.40.630.30">
    <property type="match status" value="1"/>
</dbReference>
<proteinExistence type="predicted"/>
<dbReference type="InterPro" id="IPR050832">
    <property type="entry name" value="Bact_Acetyltransf"/>
</dbReference>
<dbReference type="AlphaFoldDB" id="A0A3S4ME70"/>
<accession>A0A3S4ME70</accession>
<keyword evidence="2" id="KW-0012">Acyltransferase</keyword>
<dbReference type="Pfam" id="PF00583">
    <property type="entry name" value="Acetyltransf_1"/>
    <property type="match status" value="1"/>
</dbReference>
<dbReference type="Proteomes" id="UP000274122">
    <property type="component" value="Chromosome"/>
</dbReference>
<gene>
    <name evidence="4" type="ORF">NCTC11466_01455</name>
</gene>
<evidence type="ECO:0000256" key="1">
    <source>
        <dbReference type="ARBA" id="ARBA00022679"/>
    </source>
</evidence>
<reference evidence="4 5" key="1">
    <citation type="submission" date="2018-12" db="EMBL/GenBank/DDBJ databases">
        <authorList>
            <consortium name="Pathogen Informatics"/>
        </authorList>
    </citation>
    <scope>NUCLEOTIDE SEQUENCE [LARGE SCALE GENOMIC DNA]</scope>
    <source>
        <strain evidence="4 5">NCTC11466</strain>
    </source>
</reference>
<dbReference type="PANTHER" id="PTHR43877">
    <property type="entry name" value="AMINOALKYLPHOSPHONATE N-ACETYLTRANSFERASE-RELATED-RELATED"/>
    <property type="match status" value="1"/>
</dbReference>
<dbReference type="KEGG" id="clap:NCTC11466_01455"/>